<comment type="caution">
    <text evidence="1">The sequence shown here is derived from an EMBL/GenBank/DDBJ whole genome shotgun (WGS) entry which is preliminary data.</text>
</comment>
<dbReference type="RefSeq" id="WP_394313501.1">
    <property type="nucleotide sequence ID" value="NZ_JBHGPK010000013.1"/>
</dbReference>
<evidence type="ECO:0000313" key="2">
    <source>
        <dbReference type="Proteomes" id="UP001595190"/>
    </source>
</evidence>
<name>A0ABV6ZKW0_9HYPH</name>
<evidence type="ECO:0000313" key="1">
    <source>
        <dbReference type="EMBL" id="MFC2252826.1"/>
    </source>
</evidence>
<protein>
    <submittedName>
        <fullName evidence="1">Uncharacterized protein</fullName>
    </submittedName>
</protein>
<dbReference type="Proteomes" id="UP001595190">
    <property type="component" value="Unassembled WGS sequence"/>
</dbReference>
<proteinExistence type="predicted"/>
<reference evidence="1 2" key="1">
    <citation type="submission" date="2024-09" db="EMBL/GenBank/DDBJ databases">
        <title>Description of Labrys sedimenti sp. nov., isolated from a diclofenac-degrading enrichment culture, and genome-based reclassification of Labrys portucalensis as a later heterotypic synonym of Labrys neptuniae.</title>
        <authorList>
            <person name="Tancsics A."/>
            <person name="Csepanyi A."/>
        </authorList>
    </citation>
    <scope>NUCLEOTIDE SEQUENCE [LARGE SCALE GENOMIC DNA]</scope>
    <source>
        <strain evidence="1 2">LMG 23412</strain>
    </source>
</reference>
<organism evidence="1 2">
    <name type="scientific">Labrys neptuniae</name>
    <dbReference type="NCBI Taxonomy" id="376174"/>
    <lineage>
        <taxon>Bacteria</taxon>
        <taxon>Pseudomonadati</taxon>
        <taxon>Pseudomonadota</taxon>
        <taxon>Alphaproteobacteria</taxon>
        <taxon>Hyphomicrobiales</taxon>
        <taxon>Xanthobacteraceae</taxon>
        <taxon>Labrys</taxon>
    </lineage>
</organism>
<accession>A0ABV6ZKW0</accession>
<gene>
    <name evidence="1" type="ORF">ACETRX_24535</name>
</gene>
<dbReference type="EMBL" id="JBHGPK010000013">
    <property type="protein sequence ID" value="MFC2252826.1"/>
    <property type="molecule type" value="Genomic_DNA"/>
</dbReference>
<sequence length="53" mass="6061">MSFSPDPVFGCALAIRAMRLLMMFDRYRPCERREAAERRASGSGLLRVARKDV</sequence>